<accession>A0ABY7M1C9</accession>
<keyword evidence="2" id="KW-1185">Reference proteome</keyword>
<organism evidence="1 2">
    <name type="scientific">Candidatus Phytoplasma sacchari</name>
    <dbReference type="NCBI Taxonomy" id="2609813"/>
    <lineage>
        <taxon>Bacteria</taxon>
        <taxon>Bacillati</taxon>
        <taxon>Mycoplasmatota</taxon>
        <taxon>Mollicutes</taxon>
        <taxon>Acholeplasmatales</taxon>
        <taxon>Acholeplasmataceae</taxon>
        <taxon>Candidatus Phytoplasma</taxon>
        <taxon>16SrXI (Rice yellow dwarf group)</taxon>
    </lineage>
</organism>
<dbReference type="EMBL" id="CP115156">
    <property type="protein sequence ID" value="WBL31516.1"/>
    <property type="molecule type" value="Genomic_DNA"/>
</dbReference>
<sequence>MEKNDKEIFFLVERSLNSNSEKLHNQLSNFIPEQQIPEQQIPEQQILEQQILEQQIPEQQIPEQQILEQQIPEQQIPEQQILEQQILEQQIPEQKKNLLGKMSDFIVSEEGDYLLKQTGRLGKKAVKSVFKVYENKKIKEEERQNSNLNINNQILDEQHQELNSYFNNSPKNGQFKDKKKFIKKILPNLNTNNQPLNKKQQGTYIVRQKTLPTTKKTPLRVIKPVRKNLPIRQFSRRTTFPIMNFKRF</sequence>
<evidence type="ECO:0000313" key="2">
    <source>
        <dbReference type="Proteomes" id="UP001210120"/>
    </source>
</evidence>
<proteinExistence type="predicted"/>
<evidence type="ECO:0000313" key="1">
    <source>
        <dbReference type="EMBL" id="WBL31516.1"/>
    </source>
</evidence>
<protein>
    <submittedName>
        <fullName evidence="1">Uncharacterized protein</fullName>
    </submittedName>
</protein>
<dbReference type="Proteomes" id="UP001210120">
    <property type="component" value="Chromosome"/>
</dbReference>
<reference evidence="1" key="1">
    <citation type="submission" date="2022-12" db="EMBL/GenBank/DDBJ databases">
        <title>Genomic Characterization of Candidatus Phytoplasma sacchari in China.</title>
        <authorList>
            <person name="Zhang R.-Y."/>
        </authorList>
    </citation>
    <scope>NUCLEOTIDE SEQUENCE [LARGE SCALE GENOMIC DNA]</scope>
    <source>
        <strain evidence="1">SCWL1</strain>
    </source>
</reference>
<gene>
    <name evidence="1" type="ORF">O7R10_00415</name>
</gene>
<name>A0ABY7M1C9_9MOLU</name>